<protein>
    <recommendedName>
        <fullName evidence="11">Probable nicotinate-nucleotide adenylyltransferase</fullName>
        <ecNumber evidence="11">2.7.7.18</ecNumber>
    </recommendedName>
    <alternativeName>
        <fullName evidence="11">Deamido-NAD(+) diphosphorylase</fullName>
    </alternativeName>
    <alternativeName>
        <fullName evidence="11">Deamido-NAD(+) pyrophosphorylase</fullName>
    </alternativeName>
    <alternativeName>
        <fullName evidence="11">Nicotinate mononucleotide adenylyltransferase</fullName>
        <shortName evidence="11">NaMN adenylyltransferase</shortName>
    </alternativeName>
</protein>
<dbReference type="PANTHER" id="PTHR39321:SF3">
    <property type="entry name" value="PHOSPHOPANTETHEINE ADENYLYLTRANSFERASE"/>
    <property type="match status" value="1"/>
</dbReference>
<name>A0A0M6WAP5_9GAMM</name>
<evidence type="ECO:0000256" key="7">
    <source>
        <dbReference type="ARBA" id="ARBA00022741"/>
    </source>
</evidence>
<dbReference type="GO" id="GO:0004515">
    <property type="term" value="F:nicotinate-nucleotide adenylyltransferase activity"/>
    <property type="evidence" value="ECO:0007669"/>
    <property type="project" value="UniProtKB-UniRule"/>
</dbReference>
<comment type="catalytic activity">
    <reaction evidence="10 11">
        <text>nicotinate beta-D-ribonucleotide + ATP + H(+) = deamido-NAD(+) + diphosphate</text>
        <dbReference type="Rhea" id="RHEA:22860"/>
        <dbReference type="ChEBI" id="CHEBI:15378"/>
        <dbReference type="ChEBI" id="CHEBI:30616"/>
        <dbReference type="ChEBI" id="CHEBI:33019"/>
        <dbReference type="ChEBI" id="CHEBI:57502"/>
        <dbReference type="ChEBI" id="CHEBI:58437"/>
        <dbReference type="EC" id="2.7.7.18"/>
    </reaction>
</comment>
<dbReference type="InterPro" id="IPR014729">
    <property type="entry name" value="Rossmann-like_a/b/a_fold"/>
</dbReference>
<comment type="function">
    <text evidence="1 11">Catalyzes the reversible adenylation of nicotinate mononucleotide (NaMN) to nicotinic acid adenine dinucleotide (NaAD).</text>
</comment>
<dbReference type="GO" id="GO:0009435">
    <property type="term" value="P:NAD+ biosynthetic process"/>
    <property type="evidence" value="ECO:0007669"/>
    <property type="project" value="UniProtKB-UniRule"/>
</dbReference>
<dbReference type="Proteomes" id="UP000242301">
    <property type="component" value="Unassembled WGS sequence"/>
</dbReference>
<keyword evidence="14" id="KW-1185">Reference proteome</keyword>
<organism evidence="13 14">
    <name type="scientific">Candidatus Providencia siddallii</name>
    <dbReference type="NCBI Taxonomy" id="1715285"/>
    <lineage>
        <taxon>Bacteria</taxon>
        <taxon>Pseudomonadati</taxon>
        <taxon>Pseudomonadota</taxon>
        <taxon>Gammaproteobacteria</taxon>
        <taxon>Enterobacterales</taxon>
        <taxon>Morganellaceae</taxon>
        <taxon>Providencia</taxon>
    </lineage>
</organism>
<evidence type="ECO:0000256" key="3">
    <source>
        <dbReference type="ARBA" id="ARBA00009014"/>
    </source>
</evidence>
<dbReference type="InterPro" id="IPR004821">
    <property type="entry name" value="Cyt_trans-like"/>
</dbReference>
<dbReference type="PANTHER" id="PTHR39321">
    <property type="entry name" value="NICOTINATE-NUCLEOTIDE ADENYLYLTRANSFERASE-RELATED"/>
    <property type="match status" value="1"/>
</dbReference>
<dbReference type="Gene3D" id="3.40.50.620">
    <property type="entry name" value="HUPs"/>
    <property type="match status" value="1"/>
</dbReference>
<keyword evidence="6 11" id="KW-0548">Nucleotidyltransferase</keyword>
<evidence type="ECO:0000313" key="14">
    <source>
        <dbReference type="Proteomes" id="UP000242301"/>
    </source>
</evidence>
<keyword evidence="7 11" id="KW-0547">Nucleotide-binding</keyword>
<dbReference type="NCBIfam" id="TIGR00125">
    <property type="entry name" value="cyt_tran_rel"/>
    <property type="match status" value="1"/>
</dbReference>
<dbReference type="EMBL" id="CVRF01000003">
    <property type="protein sequence ID" value="CRK85981.1"/>
    <property type="molecule type" value="Genomic_DNA"/>
</dbReference>
<dbReference type="AlphaFoldDB" id="A0A0M6WAP5"/>
<evidence type="ECO:0000256" key="10">
    <source>
        <dbReference type="ARBA" id="ARBA00048721"/>
    </source>
</evidence>
<comment type="similarity">
    <text evidence="3 11">Belongs to the NadD family.</text>
</comment>
<dbReference type="GO" id="GO:0005524">
    <property type="term" value="F:ATP binding"/>
    <property type="evidence" value="ECO:0007669"/>
    <property type="project" value="UniProtKB-KW"/>
</dbReference>
<reference evidence="14" key="1">
    <citation type="submission" date="2015-05" db="EMBL/GenBank/DDBJ databases">
        <authorList>
            <person name="Manzano-Marin A."/>
        </authorList>
    </citation>
    <scope>NUCLEOTIDE SEQUENCE [LARGE SCALE GENOMIC DNA]</scope>
    <source>
        <strain evidence="14">officinalis</strain>
    </source>
</reference>
<evidence type="ECO:0000259" key="12">
    <source>
        <dbReference type="Pfam" id="PF01467"/>
    </source>
</evidence>
<evidence type="ECO:0000256" key="6">
    <source>
        <dbReference type="ARBA" id="ARBA00022695"/>
    </source>
</evidence>
<comment type="pathway">
    <text evidence="2 11">Cofactor biosynthesis; NAD(+) biosynthesis; deamido-NAD(+) from nicotinate D-ribonucleotide: step 1/1.</text>
</comment>
<evidence type="ECO:0000256" key="4">
    <source>
        <dbReference type="ARBA" id="ARBA00022642"/>
    </source>
</evidence>
<proteinExistence type="inferred from homology"/>
<keyword evidence="4 11" id="KW-0662">Pyridine nucleotide biosynthesis</keyword>
<dbReference type="UniPathway" id="UPA00253">
    <property type="reaction ID" value="UER00332"/>
</dbReference>
<keyword evidence="8 11" id="KW-0067">ATP-binding</keyword>
<dbReference type="Pfam" id="PF01467">
    <property type="entry name" value="CTP_transf_like"/>
    <property type="match status" value="1"/>
</dbReference>
<evidence type="ECO:0000256" key="1">
    <source>
        <dbReference type="ARBA" id="ARBA00002324"/>
    </source>
</evidence>
<dbReference type="STRING" id="1715285.SOFFGTOCOR_0582"/>
<evidence type="ECO:0000313" key="13">
    <source>
        <dbReference type="EMBL" id="CRK85981.1"/>
    </source>
</evidence>
<dbReference type="HAMAP" id="MF_00244">
    <property type="entry name" value="NaMN_adenylyltr"/>
    <property type="match status" value="1"/>
</dbReference>
<dbReference type="EC" id="2.7.7.18" evidence="11"/>
<dbReference type="NCBIfam" id="NF000840">
    <property type="entry name" value="PRK00071.1-3"/>
    <property type="match status" value="1"/>
</dbReference>
<keyword evidence="9 11" id="KW-0520">NAD</keyword>
<evidence type="ECO:0000256" key="2">
    <source>
        <dbReference type="ARBA" id="ARBA00005019"/>
    </source>
</evidence>
<evidence type="ECO:0000256" key="8">
    <source>
        <dbReference type="ARBA" id="ARBA00022840"/>
    </source>
</evidence>
<dbReference type="SUPFAM" id="SSF52374">
    <property type="entry name" value="Nucleotidylyl transferase"/>
    <property type="match status" value="1"/>
</dbReference>
<evidence type="ECO:0000256" key="11">
    <source>
        <dbReference type="HAMAP-Rule" id="MF_00244"/>
    </source>
</evidence>
<accession>A0A0M6WAP5</accession>
<dbReference type="CDD" id="cd02165">
    <property type="entry name" value="NMNAT"/>
    <property type="match status" value="1"/>
</dbReference>
<dbReference type="InterPro" id="IPR005248">
    <property type="entry name" value="NadD/NMNAT"/>
</dbReference>
<feature type="domain" description="Cytidyltransferase-like" evidence="12">
    <location>
        <begin position="11"/>
        <end position="191"/>
    </location>
</feature>
<dbReference type="NCBIfam" id="NF000839">
    <property type="entry name" value="PRK00071.1-1"/>
    <property type="match status" value="1"/>
</dbReference>
<gene>
    <name evidence="11 13" type="primary">nadD</name>
    <name evidence="13" type="ORF">SOFFGTOCOR_0582</name>
</gene>
<keyword evidence="5 11" id="KW-0808">Transferase</keyword>
<dbReference type="NCBIfam" id="TIGR00482">
    <property type="entry name" value="nicotinate (nicotinamide) nucleotide adenylyltransferase"/>
    <property type="match status" value="1"/>
</dbReference>
<sequence>MINNHQKILVFFGGTFDPIHYGHIHLLESLAKQIKLKKIFLLPNNIPPHKKQPIANPNQRLEMIKLAIQAKPLFEINTQEFEKNTISYTIDTIKSLRYQFGKHQPIAFVLGQDALLSINTWNNWDKLLENCHLVVCPRFGYTRNFYTKKIQLWLLKHKTNDFNQLKIYPNGYIFLVQTKLKNISGTKIRQKLTSGESCVKLIPKTVINYIKQQKLYLK</sequence>
<evidence type="ECO:0000256" key="9">
    <source>
        <dbReference type="ARBA" id="ARBA00023027"/>
    </source>
</evidence>
<evidence type="ECO:0000256" key="5">
    <source>
        <dbReference type="ARBA" id="ARBA00022679"/>
    </source>
</evidence>